<dbReference type="PANTHER" id="PTHR36766">
    <property type="entry name" value="PLANT BROAD-SPECTRUM MILDEW RESISTANCE PROTEIN RPW8"/>
    <property type="match status" value="1"/>
</dbReference>
<dbReference type="SUPFAM" id="SSF52540">
    <property type="entry name" value="P-loop containing nucleoside triphosphate hydrolases"/>
    <property type="match status" value="1"/>
</dbReference>
<dbReference type="InterPro" id="IPR036388">
    <property type="entry name" value="WH-like_DNA-bd_sf"/>
</dbReference>
<evidence type="ECO:0000259" key="8">
    <source>
        <dbReference type="Pfam" id="PF23559"/>
    </source>
</evidence>
<dbReference type="GO" id="GO:0051707">
    <property type="term" value="P:response to other organism"/>
    <property type="evidence" value="ECO:0007669"/>
    <property type="project" value="UniProtKB-ARBA"/>
</dbReference>
<keyword evidence="5" id="KW-0067">ATP-binding</keyword>
<dbReference type="Proteomes" id="UP000436088">
    <property type="component" value="Unassembled WGS sequence"/>
</dbReference>
<evidence type="ECO:0000259" key="7">
    <source>
        <dbReference type="Pfam" id="PF18052"/>
    </source>
</evidence>
<feature type="domain" description="Disease resistance N-terminal" evidence="7">
    <location>
        <begin position="20"/>
        <end position="82"/>
    </location>
</feature>
<evidence type="ECO:0000259" key="9">
    <source>
        <dbReference type="Pfam" id="PF25019"/>
    </source>
</evidence>
<dbReference type="Gene3D" id="3.40.50.300">
    <property type="entry name" value="P-loop containing nucleotide triphosphate hydrolases"/>
    <property type="match status" value="1"/>
</dbReference>
<dbReference type="InterPro" id="IPR041118">
    <property type="entry name" value="Rx_N"/>
</dbReference>
<organism evidence="10 11">
    <name type="scientific">Hibiscus syriacus</name>
    <name type="common">Rose of Sharon</name>
    <dbReference type="NCBI Taxonomy" id="106335"/>
    <lineage>
        <taxon>Eukaryota</taxon>
        <taxon>Viridiplantae</taxon>
        <taxon>Streptophyta</taxon>
        <taxon>Embryophyta</taxon>
        <taxon>Tracheophyta</taxon>
        <taxon>Spermatophyta</taxon>
        <taxon>Magnoliopsida</taxon>
        <taxon>eudicotyledons</taxon>
        <taxon>Gunneridae</taxon>
        <taxon>Pentapetalae</taxon>
        <taxon>rosids</taxon>
        <taxon>malvids</taxon>
        <taxon>Malvales</taxon>
        <taxon>Malvaceae</taxon>
        <taxon>Malvoideae</taxon>
        <taxon>Hibiscus</taxon>
    </lineage>
</organism>
<dbReference type="PRINTS" id="PR00364">
    <property type="entry name" value="DISEASERSIST"/>
</dbReference>
<sequence length="1135" mass="129138">MASPEVVDFIRGEKLNRPLFQKLKSTLLSINAVLHDAEGKQIVKCNVKKLLNELKDAVYDAEDLMDEVSTEALRCKLEAEFQTSTTKVRKFFTSLNPFHKRTESKLLEILERVEYLERQKDVLSLREGFGEKCLSKLPATSLVDESNVYGRDDDKETIKKLLDTDDSRSDGIGVVAIVGMAGIGKTTLTQIIYNDNKMKEVFKFDLKVWVCVSENFVFRVTKAILEAITCLSCDVGELNLLQVKLTDCLMDKKFLLVLDDVWNENYVHWEALKKPLTHGAQGSKHAFGNRSSKEDVVNLETIGKEIVKKCHGLPLAAKTVGGLLRSKRDVNEWRNVLESNIWDLSNDDENIAPALLLSYHYLPSYLKRCFAYCAIFPKDYDFEIENLVLLWMAEGLLPEPTRNKRPEDVGVEYFNNLRSRSFFQQSSGNKKLFVMHDLIHDLAKFVSQGFCLSLEVNDSNEIQKTYDNVTELPDSIGDLQLLRYLDLSYTAIERLPESVCALYNLLTLLLADCGSLIQLPNQMGKLVNLRHLDISRARRLKEMPLQMSKLANLQTLTAFILGNHSGSSLSELGDLRQLRGSLAIFNLQNVVNPRDALEANFKDKEYLTELILKWSGHTLDTSTERDVLSMLQPHTNLEKLSIESYGDTKFPDWLGDCSFSNIVSLQLSHCKCCFFLPPLGQLPSLKELFIIGFDAVERVGVEFYRNRLSTVKPFRRLEILWFERMPEWQEWLLFEKDAEGHFPRLQELHIQKCPKLSGALPDYLPSLRKLMIIDCQQLVVSLPHTPIIYELHLGYSDKVFLKHILPGLHKFIIRGCSTIESLPTGIMHSLCLRGLTICDCPSLLSLQDVMLSTLKRLDIMRCKKLELPMWSSYASLQTLWMSFSCFSLKSFQLQSFPKLNHLRIRVCNLNSLSVSEGRNQVLPSLNSLRISLCPKFESFPVSGLHAPNLTVLEVSDSMELKSLPENMHSLLPSLNSLKIRNCPELELFPEGGLPSNLNSFSVSFCEKLTSSFKHWDLQRLGSLKYFSIRGRCEGVDSFPGEGFLPSTLTFLYISETPNLRSLNNKALQHLNSLKTLKIRRCPHLQSMSGSELPEALSVLTIKECPLLKERMVKNKGEDWPKVAFVPIVEIDDVVI</sequence>
<name>A0A6A3CGI6_HIBSY</name>
<dbReference type="Pfam" id="PF00931">
    <property type="entry name" value="NB-ARC"/>
    <property type="match status" value="1"/>
</dbReference>
<dbReference type="SUPFAM" id="SSF52058">
    <property type="entry name" value="L domain-like"/>
    <property type="match status" value="2"/>
</dbReference>
<dbReference type="Gene3D" id="3.80.10.10">
    <property type="entry name" value="Ribonuclease Inhibitor"/>
    <property type="match status" value="3"/>
</dbReference>
<dbReference type="InterPro" id="IPR042197">
    <property type="entry name" value="Apaf_helical"/>
</dbReference>
<feature type="domain" description="R13L1/DRL21-like LRR repeat region" evidence="9">
    <location>
        <begin position="569"/>
        <end position="691"/>
    </location>
</feature>
<dbReference type="Pfam" id="PF18052">
    <property type="entry name" value="Rx_N"/>
    <property type="match status" value="1"/>
</dbReference>
<keyword evidence="3" id="KW-0547">Nucleotide-binding</keyword>
<keyword evidence="2" id="KW-0677">Repeat</keyword>
<evidence type="ECO:0000313" key="11">
    <source>
        <dbReference type="Proteomes" id="UP000436088"/>
    </source>
</evidence>
<dbReference type="InterPro" id="IPR032675">
    <property type="entry name" value="LRR_dom_sf"/>
</dbReference>
<dbReference type="InterPro" id="IPR002182">
    <property type="entry name" value="NB-ARC"/>
</dbReference>
<dbReference type="InterPro" id="IPR027417">
    <property type="entry name" value="P-loop_NTPase"/>
</dbReference>
<evidence type="ECO:0000256" key="1">
    <source>
        <dbReference type="ARBA" id="ARBA00022614"/>
    </source>
</evidence>
<proteinExistence type="predicted"/>
<keyword evidence="11" id="KW-1185">Reference proteome</keyword>
<evidence type="ECO:0000259" key="6">
    <source>
        <dbReference type="Pfam" id="PF00931"/>
    </source>
</evidence>
<dbReference type="Pfam" id="PF23559">
    <property type="entry name" value="WHD_DRP"/>
    <property type="match status" value="1"/>
</dbReference>
<dbReference type="AlphaFoldDB" id="A0A6A3CGI6"/>
<dbReference type="GO" id="GO:0006952">
    <property type="term" value="P:defense response"/>
    <property type="evidence" value="ECO:0007669"/>
    <property type="project" value="UniProtKB-KW"/>
</dbReference>
<dbReference type="InterPro" id="IPR058922">
    <property type="entry name" value="WHD_DRP"/>
</dbReference>
<dbReference type="Gene3D" id="1.20.5.4130">
    <property type="match status" value="1"/>
</dbReference>
<evidence type="ECO:0000256" key="5">
    <source>
        <dbReference type="ARBA" id="ARBA00022840"/>
    </source>
</evidence>
<dbReference type="EMBL" id="VEPZ02000267">
    <property type="protein sequence ID" value="KAE8728370.1"/>
    <property type="molecule type" value="Genomic_DNA"/>
</dbReference>
<dbReference type="PANTHER" id="PTHR36766:SF51">
    <property type="entry name" value="DISEASE RESISTANCE RPP13-LIKE PROTEIN 1"/>
    <property type="match status" value="1"/>
</dbReference>
<gene>
    <name evidence="10" type="ORF">F3Y22_tig00004502pilonHSYRG00017</name>
</gene>
<dbReference type="Gene3D" id="1.10.8.430">
    <property type="entry name" value="Helical domain of apoptotic protease-activating factors"/>
    <property type="match status" value="1"/>
</dbReference>
<protein>
    <submittedName>
        <fullName evidence="10">Chaperonin-like RbcX protein isoform 1</fullName>
    </submittedName>
</protein>
<dbReference type="Gene3D" id="1.10.10.10">
    <property type="entry name" value="Winged helix-like DNA-binding domain superfamily/Winged helix DNA-binding domain"/>
    <property type="match status" value="1"/>
</dbReference>
<comment type="caution">
    <text evidence="10">The sequence shown here is derived from an EMBL/GenBank/DDBJ whole genome shotgun (WGS) entry which is preliminary data.</text>
</comment>
<evidence type="ECO:0000256" key="2">
    <source>
        <dbReference type="ARBA" id="ARBA00022737"/>
    </source>
</evidence>
<feature type="domain" description="NB-ARC" evidence="6">
    <location>
        <begin position="154"/>
        <end position="292"/>
    </location>
</feature>
<evidence type="ECO:0000256" key="3">
    <source>
        <dbReference type="ARBA" id="ARBA00022741"/>
    </source>
</evidence>
<dbReference type="Pfam" id="PF25019">
    <property type="entry name" value="LRR_R13L1-DRL21"/>
    <property type="match status" value="1"/>
</dbReference>
<reference evidence="10" key="1">
    <citation type="submission" date="2019-09" db="EMBL/GenBank/DDBJ databases">
        <title>Draft genome information of white flower Hibiscus syriacus.</title>
        <authorList>
            <person name="Kim Y.-M."/>
        </authorList>
    </citation>
    <scope>NUCLEOTIDE SEQUENCE [LARGE SCALE GENOMIC DNA]</scope>
    <source>
        <strain evidence="10">YM2019G1</strain>
    </source>
</reference>
<dbReference type="FunFam" id="1.10.10.10:FF:000322">
    <property type="entry name" value="Probable disease resistance protein At1g63360"/>
    <property type="match status" value="1"/>
</dbReference>
<accession>A0A6A3CGI6</accession>
<evidence type="ECO:0000256" key="4">
    <source>
        <dbReference type="ARBA" id="ARBA00022821"/>
    </source>
</evidence>
<dbReference type="GO" id="GO:0005524">
    <property type="term" value="F:ATP binding"/>
    <property type="evidence" value="ECO:0007669"/>
    <property type="project" value="UniProtKB-KW"/>
</dbReference>
<feature type="domain" description="Disease resistance protein winged helix" evidence="8">
    <location>
        <begin position="375"/>
        <end position="443"/>
    </location>
</feature>
<evidence type="ECO:0000313" key="10">
    <source>
        <dbReference type="EMBL" id="KAE8728370.1"/>
    </source>
</evidence>
<dbReference type="InterPro" id="IPR056789">
    <property type="entry name" value="LRR_R13L1-DRL21"/>
</dbReference>
<keyword evidence="4" id="KW-0611">Plant defense</keyword>
<dbReference type="GO" id="GO:0043531">
    <property type="term" value="F:ADP binding"/>
    <property type="evidence" value="ECO:0007669"/>
    <property type="project" value="InterPro"/>
</dbReference>
<keyword evidence="1" id="KW-0433">Leucine-rich repeat</keyword>